<dbReference type="Pfam" id="PF13462">
    <property type="entry name" value="Thioredoxin_4"/>
    <property type="match status" value="1"/>
</dbReference>
<dbReference type="InterPro" id="IPR036249">
    <property type="entry name" value="Thioredoxin-like_sf"/>
</dbReference>
<protein>
    <submittedName>
        <fullName evidence="2">DsbA family protein</fullName>
    </submittedName>
</protein>
<dbReference type="Gene3D" id="1.10.1200.90">
    <property type="entry name" value="DsbA-like domain"/>
    <property type="match status" value="1"/>
</dbReference>
<sequence>MAKTIENAFLSYGEKDAAVQVEVFLNLACPYCATWFEIADQQLTPYIEEGKVRYVIKHYDKPREMLLYGTLVNLHLDYNEPNRIYEIMKELFAKQSEWSESDSDSIKQLLIEKYGLKEEPATIDLSLKITDEAIKRQVKMVPTVYINEKEFQFPVELNADQLKEEVEKELTYV</sequence>
<keyword evidence="3" id="KW-1185">Reference proteome</keyword>
<dbReference type="SUPFAM" id="SSF52833">
    <property type="entry name" value="Thioredoxin-like"/>
    <property type="match status" value="1"/>
</dbReference>
<dbReference type="Gene3D" id="3.40.30.10">
    <property type="entry name" value="Glutaredoxin"/>
    <property type="match status" value="1"/>
</dbReference>
<gene>
    <name evidence="2" type="ORF">NP439_01115</name>
</gene>
<dbReference type="CDD" id="cd02972">
    <property type="entry name" value="DsbA_family"/>
    <property type="match status" value="1"/>
</dbReference>
<evidence type="ECO:0000313" key="3">
    <source>
        <dbReference type="Proteomes" id="UP001059773"/>
    </source>
</evidence>
<accession>A0ABY5JSM9</accession>
<dbReference type="Proteomes" id="UP001059773">
    <property type="component" value="Chromosome"/>
</dbReference>
<evidence type="ECO:0000259" key="1">
    <source>
        <dbReference type="Pfam" id="PF13462"/>
    </source>
</evidence>
<organism evidence="2 3">
    <name type="scientific">Oceanobacillus jeddahense</name>
    <dbReference type="NCBI Taxonomy" id="1462527"/>
    <lineage>
        <taxon>Bacteria</taxon>
        <taxon>Bacillati</taxon>
        <taxon>Bacillota</taxon>
        <taxon>Bacilli</taxon>
        <taxon>Bacillales</taxon>
        <taxon>Bacillaceae</taxon>
        <taxon>Oceanobacillus</taxon>
    </lineage>
</organism>
<dbReference type="EMBL" id="CP101914">
    <property type="protein sequence ID" value="UUI03350.1"/>
    <property type="molecule type" value="Genomic_DNA"/>
</dbReference>
<evidence type="ECO:0000313" key="2">
    <source>
        <dbReference type="EMBL" id="UUI03350.1"/>
    </source>
</evidence>
<proteinExistence type="predicted"/>
<feature type="domain" description="Thioredoxin-like fold" evidence="1">
    <location>
        <begin position="11"/>
        <end position="155"/>
    </location>
</feature>
<name>A0ABY5JSM9_9BACI</name>
<dbReference type="InterPro" id="IPR012336">
    <property type="entry name" value="Thioredoxin-like_fold"/>
</dbReference>
<dbReference type="RefSeq" id="WP_256708440.1">
    <property type="nucleotide sequence ID" value="NZ_CP101914.1"/>
</dbReference>
<reference evidence="2" key="1">
    <citation type="submission" date="2022-07" db="EMBL/GenBank/DDBJ databases">
        <title>FELIX.</title>
        <authorList>
            <person name="Wan K.H."/>
            <person name="Park S."/>
            <person name="Lawrence Q."/>
            <person name="Eichenberger J.P."/>
            <person name="Booth B.W."/>
            <person name="Piaggio A.J."/>
            <person name="Chandler J.C."/>
            <person name="Franklin A.B."/>
            <person name="Celniker S.E."/>
        </authorList>
    </citation>
    <scope>NUCLEOTIDE SEQUENCE</scope>
    <source>
        <strain evidence="2">QA-1986 374</strain>
    </source>
</reference>